<evidence type="ECO:0000313" key="4">
    <source>
        <dbReference type="Proteomes" id="UP000638648"/>
    </source>
</evidence>
<dbReference type="RefSeq" id="WP_192753344.1">
    <property type="nucleotide sequence ID" value="NZ_BAABJL010000218.1"/>
</dbReference>
<organism evidence="3 4">
    <name type="scientific">Actinopolymorpha pittospori</name>
    <dbReference type="NCBI Taxonomy" id="648752"/>
    <lineage>
        <taxon>Bacteria</taxon>
        <taxon>Bacillati</taxon>
        <taxon>Actinomycetota</taxon>
        <taxon>Actinomycetes</taxon>
        <taxon>Propionibacteriales</taxon>
        <taxon>Actinopolymorphaceae</taxon>
        <taxon>Actinopolymorpha</taxon>
    </lineage>
</organism>
<feature type="chain" id="PRO_5037472284" evidence="2">
    <location>
        <begin position="22"/>
        <end position="426"/>
    </location>
</feature>
<gene>
    <name evidence="3" type="ORF">HEB94_006687</name>
</gene>
<name>A0A927N0M7_9ACTN</name>
<keyword evidence="2" id="KW-0732">Signal</keyword>
<reference evidence="3" key="1">
    <citation type="submission" date="2020-10" db="EMBL/GenBank/DDBJ databases">
        <title>Sequencing the genomes of 1000 actinobacteria strains.</title>
        <authorList>
            <person name="Klenk H.-P."/>
        </authorList>
    </citation>
    <scope>NUCLEOTIDE SEQUENCE</scope>
    <source>
        <strain evidence="3">DSM 45354</strain>
    </source>
</reference>
<keyword evidence="4" id="KW-1185">Reference proteome</keyword>
<evidence type="ECO:0000256" key="2">
    <source>
        <dbReference type="SAM" id="SignalP"/>
    </source>
</evidence>
<feature type="region of interest" description="Disordered" evidence="1">
    <location>
        <begin position="215"/>
        <end position="280"/>
    </location>
</feature>
<evidence type="ECO:0000256" key="1">
    <source>
        <dbReference type="SAM" id="MobiDB-lite"/>
    </source>
</evidence>
<dbReference type="AlphaFoldDB" id="A0A927N0M7"/>
<comment type="caution">
    <text evidence="3">The sequence shown here is derived from an EMBL/GenBank/DDBJ whole genome shotgun (WGS) entry which is preliminary data.</text>
</comment>
<dbReference type="Proteomes" id="UP000638648">
    <property type="component" value="Unassembled WGS sequence"/>
</dbReference>
<accession>A0A927N0M7</accession>
<protein>
    <submittedName>
        <fullName evidence="3">CRISPR type IV-associated protein Csf3</fullName>
    </submittedName>
</protein>
<sequence>MTGSMVAMRVRAYLAAGIAQAAPWGIALDGLLASELWAEQKASCRAAGRGYVRALETDNPPDLDLPLARCQPKEGPWHWAATCAHPDQDHGRVDVHTWTGRVDARALEQVATGLPKTVSGRQGRYRARRMPLLVTPCSSVTWHAVGDVARVRELMEPIASIGKKRSTGEGHVLRWEVTPAPNLDELAAGHLHPDDTLGRTVPDACRRLLGEVADGGRGRRQAAMRRQAQPRPRGVRRGEGLLHVGTDPPRRRMDASAGSQDRPRPDRSGTIEATQKYSPRGSWPVTDLGVALSCRADDLLPWAQPPPASGRCREERSMRMSRTVRACGLVTALLLAALTAAFVPSAANADQPAPAAEPAVTYDWFRPGQPWLDDQRRTIQADGGQVVVSKDAAGIRSTPDGELTLTLTPTRSPNIQVSWVMVAQTG</sequence>
<feature type="signal peptide" evidence="2">
    <location>
        <begin position="1"/>
        <end position="21"/>
    </location>
</feature>
<evidence type="ECO:0000313" key="3">
    <source>
        <dbReference type="EMBL" id="MBE1609839.1"/>
    </source>
</evidence>
<proteinExistence type="predicted"/>
<dbReference type="EMBL" id="JADBEM010000001">
    <property type="protein sequence ID" value="MBE1609839.1"/>
    <property type="molecule type" value="Genomic_DNA"/>
</dbReference>